<evidence type="ECO:0008006" key="4">
    <source>
        <dbReference type="Google" id="ProtNLM"/>
    </source>
</evidence>
<protein>
    <recommendedName>
        <fullName evidence="4">Transmembrane protein</fullName>
    </recommendedName>
</protein>
<evidence type="ECO:0000313" key="2">
    <source>
        <dbReference type="EMBL" id="MCC9642132.1"/>
    </source>
</evidence>
<organism evidence="2 3">
    <name type="scientific">Rhodopirellula halodulae</name>
    <dbReference type="NCBI Taxonomy" id="2894198"/>
    <lineage>
        <taxon>Bacteria</taxon>
        <taxon>Pseudomonadati</taxon>
        <taxon>Planctomycetota</taxon>
        <taxon>Planctomycetia</taxon>
        <taxon>Pirellulales</taxon>
        <taxon>Pirellulaceae</taxon>
        <taxon>Rhodopirellula</taxon>
    </lineage>
</organism>
<feature type="region of interest" description="Disordered" evidence="1">
    <location>
        <begin position="197"/>
        <end position="278"/>
    </location>
</feature>
<gene>
    <name evidence="2" type="ORF">LOC71_07590</name>
</gene>
<dbReference type="EMBL" id="JAJKFW010000016">
    <property type="protein sequence ID" value="MCC9642132.1"/>
    <property type="molecule type" value="Genomic_DNA"/>
</dbReference>
<evidence type="ECO:0000256" key="1">
    <source>
        <dbReference type="SAM" id="MobiDB-lite"/>
    </source>
</evidence>
<feature type="compositionally biased region" description="Low complexity" evidence="1">
    <location>
        <begin position="609"/>
        <end position="618"/>
    </location>
</feature>
<comment type="caution">
    <text evidence="2">The sequence shown here is derived from an EMBL/GenBank/DDBJ whole genome shotgun (WGS) entry which is preliminary data.</text>
</comment>
<sequence length="672" mass="72750">MLCPRRSRLAPTNARDPRGQQGRRQLIAILGLTPLTWFPIAVCSLILDPVETQAQQPRINHFAVPNSAAATQNLATRAESRRDTATAQLMTPMASVSVAPETRDSDDQATNQPSPHHFVTEPAGFPADAIAPPAFSFDKPTQPADHLPAPVGPNASNFEAFQPPAFSAPSRETKVDHVPHIAMRPDARMIPLSERADEPLSQHGPPSQSPPSPKNAPSSRMDTASTPRPKRLPAAAPEQSEKHSQQVLETIQQERRRSIALSERRRAEQAKARVAPPEATSGMYLATQTATSKLSAAWTHFQRAEVEYSTGAYASAEASAWQTLQLAAEAIDLHEHHTRSRAAINTDHELPPSRATSAVQQLHSGRDALTEAQDFVGPYATEDPQSIARLARSHRTAVVRQGLPRKKATSFNASVPSAAPAKDRLSLYADMSLEQTESMVASVPTSTEAIDRYLDLARMELSDVASRSLLAAQAMDLLAAIRLGRNEATQLPGPSAICLRRAAVQGQSNHPDLVAKLGFHLAEVGLIEEATWALRHSLSLRHDPAVLNKLNQLESRSPNASTVLKSMPMANHTPTRRTPDVIAMQPEQFANISRSVIPAPSATTQNASATAAATARTTMVSGSTSRQATPATYRMPARGETDVTAESTPADTTESRSPRMGSRFLPQLKKWW</sequence>
<accession>A0ABS8NF10</accession>
<feature type="compositionally biased region" description="Polar residues" evidence="1">
    <location>
        <begin position="619"/>
        <end position="630"/>
    </location>
</feature>
<feature type="region of interest" description="Disordered" evidence="1">
    <location>
        <begin position="609"/>
        <end position="672"/>
    </location>
</feature>
<evidence type="ECO:0000313" key="3">
    <source>
        <dbReference type="Proteomes" id="UP001430306"/>
    </source>
</evidence>
<dbReference type="RefSeq" id="WP_230272836.1">
    <property type="nucleotide sequence ID" value="NZ_JAJKFW010000016.1"/>
</dbReference>
<name>A0ABS8NF10_9BACT</name>
<feature type="compositionally biased region" description="Basic and acidic residues" evidence="1">
    <location>
        <begin position="252"/>
        <end position="271"/>
    </location>
</feature>
<keyword evidence="3" id="KW-1185">Reference proteome</keyword>
<dbReference type="Proteomes" id="UP001430306">
    <property type="component" value="Unassembled WGS sequence"/>
</dbReference>
<reference evidence="2" key="1">
    <citation type="submission" date="2021-11" db="EMBL/GenBank/DDBJ databases">
        <title>Genome sequence.</title>
        <authorList>
            <person name="Sun Q."/>
        </authorList>
    </citation>
    <scope>NUCLEOTIDE SEQUENCE</scope>
    <source>
        <strain evidence="2">JC740</strain>
    </source>
</reference>
<proteinExistence type="predicted"/>
<feature type="region of interest" description="Disordered" evidence="1">
    <location>
        <begin position="1"/>
        <end position="21"/>
    </location>
</feature>
<feature type="region of interest" description="Disordered" evidence="1">
    <location>
        <begin position="97"/>
        <end position="176"/>
    </location>
</feature>